<name>A0AAU6R5E2_9CAUD</name>
<evidence type="ECO:0008006" key="3">
    <source>
        <dbReference type="Google" id="ProtNLM"/>
    </source>
</evidence>
<keyword evidence="1" id="KW-0812">Transmembrane</keyword>
<evidence type="ECO:0000313" key="2">
    <source>
        <dbReference type="EMBL" id="WZE63489.1"/>
    </source>
</evidence>
<feature type="transmembrane region" description="Helical" evidence="1">
    <location>
        <begin position="5"/>
        <end position="23"/>
    </location>
</feature>
<dbReference type="EMBL" id="OR756649">
    <property type="protein sequence ID" value="WZE63489.1"/>
    <property type="molecule type" value="Genomic_DNA"/>
</dbReference>
<reference evidence="2" key="1">
    <citation type="submission" date="2023-10" db="EMBL/GenBank/DDBJ databases">
        <title>Two new lytic phages for Micrococcus sp. strain 1402.</title>
        <authorList>
            <person name="Petrzik K."/>
        </authorList>
    </citation>
    <scope>NUCLEOTIDE SEQUENCE</scope>
</reference>
<keyword evidence="1" id="KW-1133">Transmembrane helix</keyword>
<sequence length="49" mass="5396">MIRTLLAFLLISLGILTFLLVAFDGIWNTADFIGIAMTITGLALLRRKS</sequence>
<keyword evidence="1" id="KW-0472">Membrane</keyword>
<evidence type="ECO:0000256" key="1">
    <source>
        <dbReference type="SAM" id="Phobius"/>
    </source>
</evidence>
<protein>
    <recommendedName>
        <fullName evidence="3">Holin</fullName>
    </recommendedName>
</protein>
<organism evidence="2">
    <name type="scientific">Micrococcus phage Kurnik</name>
    <dbReference type="NCBI Taxonomy" id="3092208"/>
    <lineage>
        <taxon>Viruses</taxon>
        <taxon>Duplodnaviria</taxon>
        <taxon>Heunggongvirae</taxon>
        <taxon>Uroviricota</taxon>
        <taxon>Caudoviricetes</taxon>
    </lineage>
</organism>
<accession>A0AAU6R5E2</accession>
<feature type="transmembrane region" description="Helical" evidence="1">
    <location>
        <begin position="29"/>
        <end position="45"/>
    </location>
</feature>
<proteinExistence type="predicted"/>